<reference evidence="1" key="1">
    <citation type="journal article" date="2013" name="J. Plant Res.">
        <title>Effect of fungi and light on seed germination of three Opuntia species from semiarid lands of central Mexico.</title>
        <authorList>
            <person name="Delgado-Sanchez P."/>
            <person name="Jimenez-Bremont J.F."/>
            <person name="Guerrero-Gonzalez Mde L."/>
            <person name="Flores J."/>
        </authorList>
    </citation>
    <scope>NUCLEOTIDE SEQUENCE</scope>
    <source>
        <tissue evidence="1">Cladode</tissue>
    </source>
</reference>
<dbReference type="EMBL" id="GISG01187532">
    <property type="protein sequence ID" value="MBA4655377.1"/>
    <property type="molecule type" value="Transcribed_RNA"/>
</dbReference>
<accession>A0A7C9A0S6</accession>
<name>A0A7C9A0S6_OPUST</name>
<dbReference type="AlphaFoldDB" id="A0A7C9A0S6"/>
<proteinExistence type="predicted"/>
<sequence>MLSEYKPLYIIHQVHQLVHLLGSFGSDNQRLFNFSCPRLRFPNSWSPPPIISILLRAYSFKIRPRGFLTQGWHHRFIFCGFDVIFVCLDIACGNSWVAYENQKMHY</sequence>
<reference evidence="1" key="2">
    <citation type="submission" date="2020-07" db="EMBL/GenBank/DDBJ databases">
        <authorList>
            <person name="Vera ALvarez R."/>
            <person name="Arias-Moreno D.M."/>
            <person name="Jimenez-Jacinto V."/>
            <person name="Jimenez-Bremont J.F."/>
            <person name="Swaminathan K."/>
            <person name="Moose S.P."/>
            <person name="Guerrero-Gonzalez M.L."/>
            <person name="Marino-Ramirez L."/>
            <person name="Landsman D."/>
            <person name="Rodriguez-Kessler M."/>
            <person name="Delgado-Sanchez P."/>
        </authorList>
    </citation>
    <scope>NUCLEOTIDE SEQUENCE</scope>
    <source>
        <tissue evidence="1">Cladode</tissue>
    </source>
</reference>
<organism evidence="1">
    <name type="scientific">Opuntia streptacantha</name>
    <name type="common">Prickly pear cactus</name>
    <name type="synonym">Opuntia cardona</name>
    <dbReference type="NCBI Taxonomy" id="393608"/>
    <lineage>
        <taxon>Eukaryota</taxon>
        <taxon>Viridiplantae</taxon>
        <taxon>Streptophyta</taxon>
        <taxon>Embryophyta</taxon>
        <taxon>Tracheophyta</taxon>
        <taxon>Spermatophyta</taxon>
        <taxon>Magnoliopsida</taxon>
        <taxon>eudicotyledons</taxon>
        <taxon>Gunneridae</taxon>
        <taxon>Pentapetalae</taxon>
        <taxon>Caryophyllales</taxon>
        <taxon>Cactineae</taxon>
        <taxon>Cactaceae</taxon>
        <taxon>Opuntioideae</taxon>
        <taxon>Opuntia</taxon>
    </lineage>
</organism>
<evidence type="ECO:0000313" key="1">
    <source>
        <dbReference type="EMBL" id="MBA4655377.1"/>
    </source>
</evidence>
<protein>
    <submittedName>
        <fullName evidence="1">Uncharacterized protein</fullName>
    </submittedName>
</protein>